<proteinExistence type="predicted"/>
<dbReference type="EMBL" id="BK015244">
    <property type="protein sequence ID" value="DAD97573.1"/>
    <property type="molecule type" value="Genomic_DNA"/>
</dbReference>
<reference evidence="1" key="1">
    <citation type="journal article" date="2021" name="Proc. Natl. Acad. Sci. U.S.A.">
        <title>A Catalog of Tens of Thousands of Viruses from Human Metagenomes Reveals Hidden Associations with Chronic Diseases.</title>
        <authorList>
            <person name="Tisza M.J."/>
            <person name="Buck C.B."/>
        </authorList>
    </citation>
    <scope>NUCLEOTIDE SEQUENCE</scope>
    <source>
        <strain evidence="1">Ct0jG3</strain>
    </source>
</reference>
<accession>A0A8S5NS02</accession>
<organism evidence="1">
    <name type="scientific">Caudovirales sp. ct0jG3</name>
    <dbReference type="NCBI Taxonomy" id="2825756"/>
    <lineage>
        <taxon>Viruses</taxon>
        <taxon>Duplodnaviria</taxon>
        <taxon>Heunggongvirae</taxon>
        <taxon>Uroviricota</taxon>
        <taxon>Caudoviricetes</taxon>
    </lineage>
</organism>
<sequence>MCRLSSHFRKLFSAAGCSPYGGNFFEPGRRALLFPGGGGRIIPAGRLRTGRPCRADSVGGVPCYGDPRRFTCSAGLAGGGGTRQGLCTRWRVARAGAVRPPGPAVQAIRSRWAWSCSPPPSGRRGRAGLRRFAGRRPRGLRLPRMIAAIFRGVNRPKIVPQSP</sequence>
<protein>
    <submittedName>
        <fullName evidence="1">Uncharacterized protein</fullName>
    </submittedName>
</protein>
<evidence type="ECO:0000313" key="1">
    <source>
        <dbReference type="EMBL" id="DAD97573.1"/>
    </source>
</evidence>
<name>A0A8S5NS02_9CAUD</name>